<protein>
    <recommendedName>
        <fullName evidence="3">Glycosyl hydrolase</fullName>
    </recommendedName>
</protein>
<dbReference type="Proteomes" id="UP000189761">
    <property type="component" value="Unassembled WGS sequence"/>
</dbReference>
<dbReference type="InterPro" id="IPR012341">
    <property type="entry name" value="6hp_glycosidase-like_sf"/>
</dbReference>
<dbReference type="AlphaFoldDB" id="A0A8E2IE72"/>
<sequence>MRAWLIRGLLSLLVLGVIIVVVCVFSEKSQSTPVKASLATETFIQNYLLNKEGFIQTNITDQNNVYLSESVGLWLEYLIEKNDSIQFKQQVAILEKNFLTKDHLVPWKIEGTKKYLVNASIDDLRIVNSLYIAGEKWKTPFYTNLAKKMSKSLVRNQSVDQLMVDYIDLTNMDDKGEVITLSYIMPESYKRMSKVGILSDEMYEETKDVLLKAPHSKIGFYPKEYNIKTGKYSYDQKVNLIDQFYVGLHEAQWGGDVSPLLQFAKKAFKEGNGKIYGQYDSETAQPIVQYEAPAVYALAILMCIEIDEREFAQQLYSQMLTLRQNQKKSPYYGGYIDVDSKDTHSFDNLLAIIAERRGMNEKVF</sequence>
<evidence type="ECO:0000313" key="2">
    <source>
        <dbReference type="Proteomes" id="UP000189761"/>
    </source>
</evidence>
<dbReference type="SUPFAM" id="SSF48208">
    <property type="entry name" value="Six-hairpin glycosidases"/>
    <property type="match status" value="1"/>
</dbReference>
<name>A0A8E2IE72_9BACI</name>
<evidence type="ECO:0008006" key="3">
    <source>
        <dbReference type="Google" id="ProtNLM"/>
    </source>
</evidence>
<organism evidence="1 2">
    <name type="scientific">Heyndrickxia oleronia</name>
    <dbReference type="NCBI Taxonomy" id="38875"/>
    <lineage>
        <taxon>Bacteria</taxon>
        <taxon>Bacillati</taxon>
        <taxon>Bacillota</taxon>
        <taxon>Bacilli</taxon>
        <taxon>Bacillales</taxon>
        <taxon>Bacillaceae</taxon>
        <taxon>Heyndrickxia</taxon>
    </lineage>
</organism>
<dbReference type="RefSeq" id="WP_139358100.1">
    <property type="nucleotide sequence ID" value="NZ_CP065424.1"/>
</dbReference>
<comment type="caution">
    <text evidence="1">The sequence shown here is derived from an EMBL/GenBank/DDBJ whole genome shotgun (WGS) entry which is preliminary data.</text>
</comment>
<gene>
    <name evidence="1" type="ORF">BWZ43_04895</name>
</gene>
<dbReference type="GO" id="GO:0005975">
    <property type="term" value="P:carbohydrate metabolic process"/>
    <property type="evidence" value="ECO:0007669"/>
    <property type="project" value="InterPro"/>
</dbReference>
<proteinExistence type="predicted"/>
<keyword evidence="2" id="KW-1185">Reference proteome</keyword>
<dbReference type="InterPro" id="IPR008928">
    <property type="entry name" value="6-hairpin_glycosidase_sf"/>
</dbReference>
<reference evidence="1 2" key="1">
    <citation type="submission" date="2017-01" db="EMBL/GenBank/DDBJ databases">
        <title>Draft genome sequence of Bacillus oleronius.</title>
        <authorList>
            <person name="Allam M."/>
        </authorList>
    </citation>
    <scope>NUCLEOTIDE SEQUENCE [LARGE SCALE GENOMIC DNA]</scope>
    <source>
        <strain evidence="1 2">DSM 9356</strain>
    </source>
</reference>
<accession>A0A8E2IE72</accession>
<evidence type="ECO:0000313" key="1">
    <source>
        <dbReference type="EMBL" id="OOP69425.1"/>
    </source>
</evidence>
<dbReference type="Gene3D" id="1.50.10.10">
    <property type="match status" value="1"/>
</dbReference>
<dbReference type="EMBL" id="MTLA01000053">
    <property type="protein sequence ID" value="OOP69425.1"/>
    <property type="molecule type" value="Genomic_DNA"/>
</dbReference>